<keyword evidence="3" id="KW-1185">Reference proteome</keyword>
<dbReference type="PANTHER" id="PTHR37318">
    <property type="entry name" value="BSL7504 PROTEIN"/>
    <property type="match status" value="1"/>
</dbReference>
<dbReference type="RefSeq" id="WP_192039680.1">
    <property type="nucleotide sequence ID" value="NZ_JACYWE010000007.1"/>
</dbReference>
<dbReference type="EMBL" id="JACYWE010000007">
    <property type="protein sequence ID" value="MBD8507218.1"/>
    <property type="molecule type" value="Genomic_DNA"/>
</dbReference>
<dbReference type="InterPro" id="IPR036388">
    <property type="entry name" value="WH-like_DNA-bd_sf"/>
</dbReference>
<name>A0A927JDA5_9ACTN</name>
<dbReference type="InterPro" id="IPR036390">
    <property type="entry name" value="WH_DNA-bd_sf"/>
</dbReference>
<sequence>MSTSEHPISGLDDTVHQRARLGILSLLSTGVAMEFPAVRATLGLTDGNLNRHLAVLERAGLGSSSRQTGRGRPKTWLEITRAGQAALDAELDALRKLIAATEQGRGGGPGSR</sequence>
<dbReference type="Pfam" id="PF13601">
    <property type="entry name" value="HTH_34"/>
    <property type="match status" value="1"/>
</dbReference>
<comment type="caution">
    <text evidence="2">The sequence shown here is derived from an EMBL/GenBank/DDBJ whole genome shotgun (WGS) entry which is preliminary data.</text>
</comment>
<dbReference type="SUPFAM" id="SSF46785">
    <property type="entry name" value="Winged helix' DNA-binding domain"/>
    <property type="match status" value="1"/>
</dbReference>
<evidence type="ECO:0000259" key="1">
    <source>
        <dbReference type="Pfam" id="PF13601"/>
    </source>
</evidence>
<reference evidence="2" key="1">
    <citation type="submission" date="2020-09" db="EMBL/GenBank/DDBJ databases">
        <title>Hoyosella lacisalsi sp. nov., a halotolerant actinobacterium isolated from soil of Lake Gudzhirganskoe.</title>
        <authorList>
            <person name="Yang Q."/>
            <person name="Guo P.Y."/>
            <person name="Liu S.W."/>
            <person name="Li F.N."/>
            <person name="Sun C.H."/>
        </authorList>
    </citation>
    <scope>NUCLEOTIDE SEQUENCE</scope>
    <source>
        <strain evidence="2">G463</strain>
    </source>
</reference>
<proteinExistence type="predicted"/>
<evidence type="ECO:0000313" key="2">
    <source>
        <dbReference type="EMBL" id="MBD8507218.1"/>
    </source>
</evidence>
<dbReference type="Proteomes" id="UP000642993">
    <property type="component" value="Unassembled WGS sequence"/>
</dbReference>
<dbReference type="PANTHER" id="PTHR37318:SF1">
    <property type="entry name" value="BSL7504 PROTEIN"/>
    <property type="match status" value="1"/>
</dbReference>
<accession>A0A927JDA5</accession>
<organism evidence="2 3">
    <name type="scientific">Lolliginicoccus lacisalsi</name>
    <dbReference type="NCBI Taxonomy" id="2742202"/>
    <lineage>
        <taxon>Bacteria</taxon>
        <taxon>Bacillati</taxon>
        <taxon>Actinomycetota</taxon>
        <taxon>Actinomycetes</taxon>
        <taxon>Mycobacteriales</taxon>
        <taxon>Hoyosellaceae</taxon>
        <taxon>Lolliginicoccus</taxon>
    </lineage>
</organism>
<feature type="domain" description="Winged helix DNA-binding" evidence="1">
    <location>
        <begin position="20"/>
        <end position="98"/>
    </location>
</feature>
<dbReference type="Gene3D" id="1.10.10.10">
    <property type="entry name" value="Winged helix-like DNA-binding domain superfamily/Winged helix DNA-binding domain"/>
    <property type="match status" value="1"/>
</dbReference>
<dbReference type="AlphaFoldDB" id="A0A927JDA5"/>
<protein>
    <submittedName>
        <fullName evidence="2">Transcriptional regulator</fullName>
    </submittedName>
</protein>
<gene>
    <name evidence="2" type="ORF">HT102_12055</name>
</gene>
<evidence type="ECO:0000313" key="3">
    <source>
        <dbReference type="Proteomes" id="UP000642993"/>
    </source>
</evidence>
<dbReference type="InterPro" id="IPR027395">
    <property type="entry name" value="WH_DNA-bd_dom"/>
</dbReference>